<dbReference type="Pfam" id="PF13966">
    <property type="entry name" value="zf-RVT"/>
    <property type="match status" value="1"/>
</dbReference>
<dbReference type="InterPro" id="IPR044730">
    <property type="entry name" value="RNase_H-like_dom_plant"/>
</dbReference>
<comment type="caution">
    <text evidence="2">The sequence shown here is derived from an EMBL/GenBank/DDBJ whole genome shotgun (WGS) entry which is preliminary data.</text>
</comment>
<protein>
    <submittedName>
        <fullName evidence="2">Reverse transcriptase zinc-binding domain</fullName>
    </submittedName>
</protein>
<name>A0A8T2BGN4_9BRAS</name>
<gene>
    <name evidence="2" type="ORF">ISN45_Aa02g013440</name>
</gene>
<keyword evidence="2" id="KW-0548">Nucleotidyltransferase</keyword>
<sequence>MVASDHKPVVATIADKVPRGKKNFRFDKRWIGKEGLLETISDGWHFDGNSGEGNFVEKVTNCRRAISKWRKNLTPYGRKTIEDLKAELEVAQNDDSQSPEVIKALTIRLREAYREEEIYWYQKSRGLWMRVGDHNSKYFHALTKQRRARNRIIGLHDENGIWSDEDKNIQHIAVSYFENLFTSTNPQEFEEALKEVKTTITDQVNEFLTAPATEKEVRTALFMMHPEKAPGPDGMTALFFQKAWNTVKVDLVQLVNSFLQEGSFDKRLNLTNICLIPKTERPTRMTELRPISLCNVGYKIISKLLCQRLKTVLPKLISETQSAFVEGRLISDNILIAQEMFHALRTNPSCKGKFMAIKTDMSKAYDRIEWDFIENLLRKMGFCEKWIMWMMWCIKSVQYRVLLNGQPRGLIVPERGLRQGDPLSPYLFILCTEVLIANIRRAEEDKVITGIKVATPSPAVSHLLFADDSLFFCKANKEQSGVILGILRQYEMVSGQQINFDKSSLQFGHTVVNAVQAEVQHVLGITKIGGMGSYLGLPESMGGSKTKIFSFVRDRLQNRVNGWSAKFLSKGGKEVMLKSVAAALPTYVMSCFRLPKTITSKLTSAIAKFWWSSNGQTGGLHWLAWDKMCHSKANGGIGFRNVDDFNTALLAKQLWRLISVPDSLFAKVFKGRYYRKSDPMDPIKSYSPSYGWRSIVSARSLVNKGLIKRVGSGDSISVWEDPWLPAQFPRPAKSNGSSSEPLLRVKNLIDTRTNSWNLDKLKAIVTPEDVHLINAIPLGKLSNPDTLGWHFTKSGQYTVKSGYHTARLNIGTDSMLQEFGPDIKPLQAFTWKIKCPPKIRHFMWQALTGCVSVTSNLRRRGINCDTRCDRCGASEESINHALFECPPARQTWALSQIPTAPDIFPSGSLYANMDYLFWRTPSEVYTSMFPWIIWYLWKARNNKVFNNMDQSPIDILRLAENEEQAWQLAQVEISDDNLETVATITQSHCRVEHIGHNRSGYQCFLDGSWKENDCFSGLGWFCSYPNEEMHDMGAANTRRSLTSLHTEVEALIWAMRCMIGQDKREVAFLTDCSDLVKMVSSPHEWPAFATYLEAIQSDKEEFDFFSLSLISRNLNVKADKLARNVRTLPQLSTYVNNIPPHWLI</sequence>
<dbReference type="AlphaFoldDB" id="A0A8T2BGN4"/>
<evidence type="ECO:0000313" key="2">
    <source>
        <dbReference type="EMBL" id="KAG7585995.1"/>
    </source>
</evidence>
<organism evidence="2 3">
    <name type="scientific">Arabidopsis thaliana x Arabidopsis arenosa</name>
    <dbReference type="NCBI Taxonomy" id="1240361"/>
    <lineage>
        <taxon>Eukaryota</taxon>
        <taxon>Viridiplantae</taxon>
        <taxon>Streptophyta</taxon>
        <taxon>Embryophyta</taxon>
        <taxon>Tracheophyta</taxon>
        <taxon>Spermatophyta</taxon>
        <taxon>Magnoliopsida</taxon>
        <taxon>eudicotyledons</taxon>
        <taxon>Gunneridae</taxon>
        <taxon>Pentapetalae</taxon>
        <taxon>rosids</taxon>
        <taxon>malvids</taxon>
        <taxon>Brassicales</taxon>
        <taxon>Brassicaceae</taxon>
        <taxon>Camelineae</taxon>
        <taxon>Arabidopsis</taxon>
    </lineage>
</organism>
<dbReference type="InterPro" id="IPR002156">
    <property type="entry name" value="RNaseH_domain"/>
</dbReference>
<accession>A0A8T2BGN4</accession>
<dbReference type="EMBL" id="JAEFBK010000007">
    <property type="protein sequence ID" value="KAG7585995.1"/>
    <property type="molecule type" value="Genomic_DNA"/>
</dbReference>
<keyword evidence="3" id="KW-1185">Reference proteome</keyword>
<reference evidence="2 3" key="1">
    <citation type="submission" date="2020-12" db="EMBL/GenBank/DDBJ databases">
        <title>Concerted genomic and epigenomic changes stabilize Arabidopsis allopolyploids.</title>
        <authorList>
            <person name="Chen Z."/>
        </authorList>
    </citation>
    <scope>NUCLEOTIDE SEQUENCE [LARGE SCALE GENOMIC DNA]</scope>
    <source>
        <strain evidence="2">Allo738</strain>
        <tissue evidence="2">Leaf</tissue>
    </source>
</reference>
<evidence type="ECO:0000313" key="3">
    <source>
        <dbReference type="Proteomes" id="UP000694240"/>
    </source>
</evidence>
<dbReference type="GO" id="GO:0003964">
    <property type="term" value="F:RNA-directed DNA polymerase activity"/>
    <property type="evidence" value="ECO:0007669"/>
    <property type="project" value="UniProtKB-KW"/>
</dbReference>
<dbReference type="Pfam" id="PF00078">
    <property type="entry name" value="RVT_1"/>
    <property type="match status" value="1"/>
</dbReference>
<keyword evidence="2" id="KW-0695">RNA-directed DNA polymerase</keyword>
<proteinExistence type="predicted"/>
<feature type="domain" description="Reverse transcriptase" evidence="1">
    <location>
        <begin position="257"/>
        <end position="527"/>
    </location>
</feature>
<evidence type="ECO:0000259" key="1">
    <source>
        <dbReference type="PROSITE" id="PS50878"/>
    </source>
</evidence>
<dbReference type="PROSITE" id="PS50878">
    <property type="entry name" value="RT_POL"/>
    <property type="match status" value="1"/>
</dbReference>
<dbReference type="PANTHER" id="PTHR33116">
    <property type="entry name" value="REVERSE TRANSCRIPTASE ZINC-BINDING DOMAIN-CONTAINING PROTEIN-RELATED-RELATED"/>
    <property type="match status" value="1"/>
</dbReference>
<dbReference type="PANTHER" id="PTHR33116:SF86">
    <property type="entry name" value="REVERSE TRANSCRIPTASE DOMAIN-CONTAINING PROTEIN"/>
    <property type="match status" value="1"/>
</dbReference>
<dbReference type="GO" id="GO:0004523">
    <property type="term" value="F:RNA-DNA hybrid ribonuclease activity"/>
    <property type="evidence" value="ECO:0007669"/>
    <property type="project" value="InterPro"/>
</dbReference>
<dbReference type="InterPro" id="IPR026960">
    <property type="entry name" value="RVT-Znf"/>
</dbReference>
<dbReference type="Proteomes" id="UP000694240">
    <property type="component" value="Chromosome 7"/>
</dbReference>
<dbReference type="CDD" id="cd01650">
    <property type="entry name" value="RT_nLTR_like"/>
    <property type="match status" value="1"/>
</dbReference>
<keyword evidence="2" id="KW-0808">Transferase</keyword>
<dbReference type="InterPro" id="IPR000477">
    <property type="entry name" value="RT_dom"/>
</dbReference>
<dbReference type="GO" id="GO:0003676">
    <property type="term" value="F:nucleic acid binding"/>
    <property type="evidence" value="ECO:0007669"/>
    <property type="project" value="InterPro"/>
</dbReference>
<dbReference type="Pfam" id="PF13456">
    <property type="entry name" value="RVT_3"/>
    <property type="match status" value="1"/>
</dbReference>
<dbReference type="CDD" id="cd06222">
    <property type="entry name" value="RNase_H_like"/>
    <property type="match status" value="1"/>
</dbReference>